<dbReference type="InterPro" id="IPR045282">
    <property type="entry name" value="At4g08330-like"/>
</dbReference>
<sequence length="142" mass="15996">MASIYSCAECGTNLNLNTVHLYPADFYFEAGNKGTVSFSAMDATKFRFEKEDKFRPFFETIDYWGIQRNRTKIKCNGCGRLVGHVYDDGPPLTESPGQFHFGPSQVIPRASRSNRRWRGSSSTLLDGREAQATTLRQAVDDV</sequence>
<dbReference type="InterPro" id="IPR011057">
    <property type="entry name" value="Mss4-like_sf"/>
</dbReference>
<dbReference type="Gene3D" id="2.170.150.20">
    <property type="entry name" value="Peptide methionine sulfoxide reductase"/>
    <property type="match status" value="1"/>
</dbReference>
<keyword evidence="2" id="KW-1185">Reference proteome</keyword>
<organism evidence="1 2">
    <name type="scientific">Dipteronia dyeriana</name>
    <dbReference type="NCBI Taxonomy" id="168575"/>
    <lineage>
        <taxon>Eukaryota</taxon>
        <taxon>Viridiplantae</taxon>
        <taxon>Streptophyta</taxon>
        <taxon>Embryophyta</taxon>
        <taxon>Tracheophyta</taxon>
        <taxon>Spermatophyta</taxon>
        <taxon>Magnoliopsida</taxon>
        <taxon>eudicotyledons</taxon>
        <taxon>Gunneridae</taxon>
        <taxon>Pentapetalae</taxon>
        <taxon>rosids</taxon>
        <taxon>malvids</taxon>
        <taxon>Sapindales</taxon>
        <taxon>Sapindaceae</taxon>
        <taxon>Hippocastanoideae</taxon>
        <taxon>Acereae</taxon>
        <taxon>Dipteronia</taxon>
    </lineage>
</organism>
<dbReference type="AlphaFoldDB" id="A0AAD9XCM9"/>
<accession>A0AAD9XCM9</accession>
<comment type="caution">
    <text evidence="1">The sequence shown here is derived from an EMBL/GenBank/DDBJ whole genome shotgun (WGS) entry which is preliminary data.</text>
</comment>
<evidence type="ECO:0000313" key="2">
    <source>
        <dbReference type="Proteomes" id="UP001280121"/>
    </source>
</evidence>
<name>A0AAD9XCM9_9ROSI</name>
<protein>
    <recommendedName>
        <fullName evidence="3">MsrB domain-containing protein</fullName>
    </recommendedName>
</protein>
<dbReference type="Proteomes" id="UP001280121">
    <property type="component" value="Unassembled WGS sequence"/>
</dbReference>
<dbReference type="Pfam" id="PF24046">
    <property type="entry name" value="At4g08330"/>
    <property type="match status" value="1"/>
</dbReference>
<evidence type="ECO:0000313" key="1">
    <source>
        <dbReference type="EMBL" id="KAK2656915.1"/>
    </source>
</evidence>
<reference evidence="1" key="1">
    <citation type="journal article" date="2023" name="Plant J.">
        <title>Genome sequences and population genomics provide insights into the demographic history, inbreeding, and mutation load of two 'living fossil' tree species of Dipteronia.</title>
        <authorList>
            <person name="Feng Y."/>
            <person name="Comes H.P."/>
            <person name="Chen J."/>
            <person name="Zhu S."/>
            <person name="Lu R."/>
            <person name="Zhang X."/>
            <person name="Li P."/>
            <person name="Qiu J."/>
            <person name="Olsen K.M."/>
            <person name="Qiu Y."/>
        </authorList>
    </citation>
    <scope>NUCLEOTIDE SEQUENCE</scope>
    <source>
        <strain evidence="1">KIB01</strain>
    </source>
</reference>
<proteinExistence type="predicted"/>
<evidence type="ECO:0008006" key="3">
    <source>
        <dbReference type="Google" id="ProtNLM"/>
    </source>
</evidence>
<dbReference type="EMBL" id="JANJYI010000003">
    <property type="protein sequence ID" value="KAK2656915.1"/>
    <property type="molecule type" value="Genomic_DNA"/>
</dbReference>
<gene>
    <name evidence="1" type="ORF">Ddye_009967</name>
</gene>
<dbReference type="PANTHER" id="PTHR33674">
    <property type="entry name" value="METHIONINE-S-OXIDE REDUCTASE"/>
    <property type="match status" value="1"/>
</dbReference>
<dbReference type="PANTHER" id="PTHR33674:SF5">
    <property type="entry name" value="METHIONINE-S-OXIDE REDUCTASE"/>
    <property type="match status" value="1"/>
</dbReference>
<dbReference type="SUPFAM" id="SSF51316">
    <property type="entry name" value="Mss4-like"/>
    <property type="match status" value="1"/>
</dbReference>